<organism evidence="5 6">
    <name type="scientific">Candidatus Scatocola faecipullorum</name>
    <dbReference type="NCBI Taxonomy" id="2840917"/>
    <lineage>
        <taxon>Bacteria</taxon>
        <taxon>Pseudomonadati</taxon>
        <taxon>Pseudomonadota</taxon>
        <taxon>Alphaproteobacteria</taxon>
        <taxon>Rhodospirillales</taxon>
        <taxon>Rhodospirillaceae</taxon>
        <taxon>Rhodospirillaceae incertae sedis</taxon>
        <taxon>Candidatus Scatocola</taxon>
    </lineage>
</organism>
<dbReference type="SUPFAM" id="SSF53756">
    <property type="entry name" value="UDP-Glycosyltransferase/glycogen phosphorylase"/>
    <property type="match status" value="1"/>
</dbReference>
<dbReference type="InterPro" id="IPR001296">
    <property type="entry name" value="Glyco_trans_1"/>
</dbReference>
<dbReference type="AlphaFoldDB" id="A0A9D1SAQ5"/>
<proteinExistence type="predicted"/>
<evidence type="ECO:0000256" key="3">
    <source>
        <dbReference type="SAM" id="MobiDB-lite"/>
    </source>
</evidence>
<evidence type="ECO:0000256" key="1">
    <source>
        <dbReference type="ARBA" id="ARBA00022676"/>
    </source>
</evidence>
<dbReference type="Proteomes" id="UP000824107">
    <property type="component" value="Unassembled WGS sequence"/>
</dbReference>
<protein>
    <submittedName>
        <fullName evidence="5">Glycosyltransferase</fullName>
    </submittedName>
</protein>
<reference evidence="5" key="1">
    <citation type="submission" date="2020-10" db="EMBL/GenBank/DDBJ databases">
        <authorList>
            <person name="Gilroy R."/>
        </authorList>
    </citation>
    <scope>NUCLEOTIDE SEQUENCE</scope>
    <source>
        <strain evidence="5">ChiW3-316</strain>
    </source>
</reference>
<evidence type="ECO:0000259" key="4">
    <source>
        <dbReference type="Pfam" id="PF00534"/>
    </source>
</evidence>
<gene>
    <name evidence="5" type="ORF">IAD20_03700</name>
</gene>
<evidence type="ECO:0000313" key="6">
    <source>
        <dbReference type="Proteomes" id="UP000824107"/>
    </source>
</evidence>
<dbReference type="PANTHER" id="PTHR12526">
    <property type="entry name" value="GLYCOSYLTRANSFERASE"/>
    <property type="match status" value="1"/>
</dbReference>
<dbReference type="EMBL" id="DVNC01000027">
    <property type="protein sequence ID" value="HIU53166.1"/>
    <property type="molecule type" value="Genomic_DNA"/>
</dbReference>
<sequence length="517" mass="59238">MAKKLKVMFSTHGLVEGDFGFELDEKGYPTSKVISKKVITGQDTGGQVYYVKALAANSNNYDVDLVTRRVDPRICPQFGGTPHDLGKDINYTIEQQWHDSSVIRSRVLRVPAGGHFNFVPKEEIVPLLPEIINNLYDFYKKEGCIDRIEVVEGHYRDGMLAADMLCSKIEQETGRRPVMLVTSHSLGHKKYERNLPQYQAGNISEEEWKWHNFEQRIKHETFAFHKSDIIIATSPDEQTRLLAEPYLADLNKITIIPPGYNDEIFKPLSPQNLHKLKYHFDYKNIYNEERSIDLTDKKVVSSLGRVVRDKGFSELSRSMAEIMKDDPSVIFMVSGEIGNPVTQECREILKDVEDRVIFLPSLNQKEMARVYNVSSIFVMSSLNEAFGMVPIEAMGCKTAVIVGRSGFNDFAHCADIRDDNQDYGKAIGIYAPSQETDRWRQVKALKLLLNNEELRQKIAENGHRYVRENLTWQQISEQKDHIVQDVLSARKKSRPGKSKKNNLQTSEIRLPNRQKVI</sequence>
<comment type="caution">
    <text evidence="5">The sequence shown here is derived from an EMBL/GenBank/DDBJ whole genome shotgun (WGS) entry which is preliminary data.</text>
</comment>
<reference evidence="5" key="2">
    <citation type="journal article" date="2021" name="PeerJ">
        <title>Extensive microbial diversity within the chicken gut microbiome revealed by metagenomics and culture.</title>
        <authorList>
            <person name="Gilroy R."/>
            <person name="Ravi A."/>
            <person name="Getino M."/>
            <person name="Pursley I."/>
            <person name="Horton D.L."/>
            <person name="Alikhan N.F."/>
            <person name="Baker D."/>
            <person name="Gharbi K."/>
            <person name="Hall N."/>
            <person name="Watson M."/>
            <person name="Adriaenssens E.M."/>
            <person name="Foster-Nyarko E."/>
            <person name="Jarju S."/>
            <person name="Secka A."/>
            <person name="Antonio M."/>
            <person name="Oren A."/>
            <person name="Chaudhuri R.R."/>
            <person name="La Ragione R."/>
            <person name="Hildebrand F."/>
            <person name="Pallen M.J."/>
        </authorList>
    </citation>
    <scope>NUCLEOTIDE SEQUENCE</scope>
    <source>
        <strain evidence="5">ChiW3-316</strain>
    </source>
</reference>
<feature type="region of interest" description="Disordered" evidence="3">
    <location>
        <begin position="489"/>
        <end position="517"/>
    </location>
</feature>
<keyword evidence="1" id="KW-0328">Glycosyltransferase</keyword>
<keyword evidence="2" id="KW-0808">Transferase</keyword>
<evidence type="ECO:0000256" key="2">
    <source>
        <dbReference type="ARBA" id="ARBA00022679"/>
    </source>
</evidence>
<feature type="compositionally biased region" description="Basic residues" evidence="3">
    <location>
        <begin position="489"/>
        <end position="500"/>
    </location>
</feature>
<evidence type="ECO:0000313" key="5">
    <source>
        <dbReference type="EMBL" id="HIU53166.1"/>
    </source>
</evidence>
<accession>A0A9D1SAQ5</accession>
<dbReference type="Gene3D" id="3.40.50.2000">
    <property type="entry name" value="Glycogen Phosphorylase B"/>
    <property type="match status" value="2"/>
</dbReference>
<name>A0A9D1SAQ5_9PROT</name>
<dbReference type="PANTHER" id="PTHR12526:SF510">
    <property type="entry name" value="D-INOSITOL 3-PHOSPHATE GLYCOSYLTRANSFERASE"/>
    <property type="match status" value="1"/>
</dbReference>
<feature type="domain" description="Glycosyl transferase family 1" evidence="4">
    <location>
        <begin position="295"/>
        <end position="463"/>
    </location>
</feature>
<dbReference type="GO" id="GO:0016757">
    <property type="term" value="F:glycosyltransferase activity"/>
    <property type="evidence" value="ECO:0007669"/>
    <property type="project" value="UniProtKB-KW"/>
</dbReference>
<dbReference type="Pfam" id="PF00534">
    <property type="entry name" value="Glycos_transf_1"/>
    <property type="match status" value="1"/>
</dbReference>